<accession>A0AAF0Q514</accession>
<evidence type="ECO:0000313" key="3">
    <source>
        <dbReference type="Proteomes" id="UP001234989"/>
    </source>
</evidence>
<keyword evidence="3" id="KW-1185">Reference proteome</keyword>
<proteinExistence type="predicted"/>
<gene>
    <name evidence="2" type="ORF">MTR67_010366</name>
</gene>
<feature type="signal peptide" evidence="1">
    <location>
        <begin position="1"/>
        <end position="26"/>
    </location>
</feature>
<keyword evidence="1" id="KW-0732">Signal</keyword>
<protein>
    <recommendedName>
        <fullName evidence="4">Secreted protein</fullName>
    </recommendedName>
</protein>
<evidence type="ECO:0000313" key="2">
    <source>
        <dbReference type="EMBL" id="WMV16981.1"/>
    </source>
</evidence>
<reference evidence="2" key="1">
    <citation type="submission" date="2023-08" db="EMBL/GenBank/DDBJ databases">
        <title>A de novo genome assembly of Solanum verrucosum Schlechtendal, a Mexican diploid species geographically isolated from the other diploid A-genome species in potato relatives.</title>
        <authorList>
            <person name="Hosaka K."/>
        </authorList>
    </citation>
    <scope>NUCLEOTIDE SEQUENCE</scope>
    <source>
        <tissue evidence="2">Young leaves</tissue>
    </source>
</reference>
<feature type="non-terminal residue" evidence="2">
    <location>
        <position position="66"/>
    </location>
</feature>
<dbReference type="EMBL" id="CP133613">
    <property type="protein sequence ID" value="WMV16981.1"/>
    <property type="molecule type" value="Genomic_DNA"/>
</dbReference>
<organism evidence="2 3">
    <name type="scientific">Solanum verrucosum</name>
    <dbReference type="NCBI Taxonomy" id="315347"/>
    <lineage>
        <taxon>Eukaryota</taxon>
        <taxon>Viridiplantae</taxon>
        <taxon>Streptophyta</taxon>
        <taxon>Embryophyta</taxon>
        <taxon>Tracheophyta</taxon>
        <taxon>Spermatophyta</taxon>
        <taxon>Magnoliopsida</taxon>
        <taxon>eudicotyledons</taxon>
        <taxon>Gunneridae</taxon>
        <taxon>Pentapetalae</taxon>
        <taxon>asterids</taxon>
        <taxon>lamiids</taxon>
        <taxon>Solanales</taxon>
        <taxon>Solanaceae</taxon>
        <taxon>Solanoideae</taxon>
        <taxon>Solaneae</taxon>
        <taxon>Solanum</taxon>
    </lineage>
</organism>
<evidence type="ECO:0000256" key="1">
    <source>
        <dbReference type="SAM" id="SignalP"/>
    </source>
</evidence>
<name>A0AAF0Q514_SOLVR</name>
<evidence type="ECO:0008006" key="4">
    <source>
        <dbReference type="Google" id="ProtNLM"/>
    </source>
</evidence>
<sequence length="66" mass="7448">MPIVTGSQALASYMLLAFTAIFGTQPVGPPSARLVFGWFSLTYTQENTRWIRPEHAYVSNFSHRDL</sequence>
<dbReference type="AlphaFoldDB" id="A0AAF0Q514"/>
<dbReference type="Proteomes" id="UP001234989">
    <property type="component" value="Chromosome 2"/>
</dbReference>
<feature type="chain" id="PRO_5041998053" description="Secreted protein" evidence="1">
    <location>
        <begin position="27"/>
        <end position="66"/>
    </location>
</feature>